<sequence length="169" mass="19841">MKLIKPDKKYADSYYRAVEGYKENNIRLYEFFDMPFEKIVKYTDDMEKGENLPKGWVPATCLWFVDEQEFLGEISIRHELTENLEKLGGHVGYGVRYDKWGQGIGTEMLRQAIFYIRENLPLKKILLTCKDDNYGSIAVIEKNGGGLQDKIENVVDGKKRLTRRYWIEI</sequence>
<gene>
    <name evidence="2" type="ORF">BHLFYP23_00117</name>
</gene>
<protein>
    <submittedName>
        <fullName evidence="2">Acetyltransferase (GNAT) family protein</fullName>
    </submittedName>
</protein>
<dbReference type="PROSITE" id="PS51186">
    <property type="entry name" value="GNAT"/>
    <property type="match status" value="1"/>
</dbReference>
<dbReference type="PANTHER" id="PTHR39173">
    <property type="entry name" value="ACETYLTRANSFERASE"/>
    <property type="match status" value="1"/>
</dbReference>
<dbReference type="SUPFAM" id="SSF55729">
    <property type="entry name" value="Acyl-CoA N-acyltransferases (Nat)"/>
    <property type="match status" value="1"/>
</dbReference>
<dbReference type="InterPro" id="IPR000182">
    <property type="entry name" value="GNAT_dom"/>
</dbReference>
<evidence type="ECO:0000313" key="2">
    <source>
        <dbReference type="EMBL" id="VYT09200.1"/>
    </source>
</evidence>
<name>A0A6N2TTK6_BLAHA</name>
<reference evidence="2" key="1">
    <citation type="submission" date="2019-11" db="EMBL/GenBank/DDBJ databases">
        <authorList>
            <person name="Feng L."/>
        </authorList>
    </citation>
    <scope>NUCLEOTIDE SEQUENCE</scope>
    <source>
        <strain evidence="2">BhanseniiLFYP23</strain>
    </source>
</reference>
<feature type="domain" description="N-acetyltransferase" evidence="1">
    <location>
        <begin position="26"/>
        <end position="169"/>
    </location>
</feature>
<dbReference type="Pfam" id="PF13302">
    <property type="entry name" value="Acetyltransf_3"/>
    <property type="match status" value="1"/>
</dbReference>
<dbReference type="GO" id="GO:0016747">
    <property type="term" value="F:acyltransferase activity, transferring groups other than amino-acyl groups"/>
    <property type="evidence" value="ECO:0007669"/>
    <property type="project" value="InterPro"/>
</dbReference>
<dbReference type="PANTHER" id="PTHR39173:SF1">
    <property type="entry name" value="ACETYLTRANSFERASE"/>
    <property type="match status" value="1"/>
</dbReference>
<dbReference type="InterPro" id="IPR016181">
    <property type="entry name" value="Acyl_CoA_acyltransferase"/>
</dbReference>
<evidence type="ECO:0000259" key="1">
    <source>
        <dbReference type="PROSITE" id="PS51186"/>
    </source>
</evidence>
<organism evidence="2">
    <name type="scientific">Blautia hansenii</name>
    <name type="common">Ruminococcus hansenii</name>
    <dbReference type="NCBI Taxonomy" id="1322"/>
    <lineage>
        <taxon>Bacteria</taxon>
        <taxon>Bacillati</taxon>
        <taxon>Bacillota</taxon>
        <taxon>Clostridia</taxon>
        <taxon>Lachnospirales</taxon>
        <taxon>Lachnospiraceae</taxon>
        <taxon>Blautia</taxon>
    </lineage>
</organism>
<proteinExistence type="predicted"/>
<dbReference type="EMBL" id="CACRSY010000012">
    <property type="protein sequence ID" value="VYT09200.1"/>
    <property type="molecule type" value="Genomic_DNA"/>
</dbReference>
<accession>A0A6N2TTK6</accession>
<keyword evidence="2" id="KW-0808">Transferase</keyword>
<dbReference type="Gene3D" id="3.40.630.30">
    <property type="match status" value="1"/>
</dbReference>
<dbReference type="RefSeq" id="WP_009246794.1">
    <property type="nucleotide sequence ID" value="NZ_CACRSY010000012.1"/>
</dbReference>
<dbReference type="AlphaFoldDB" id="A0A6N2TTK6"/>